<sequence>MKVMLAEYSVCTGMDASLRREGAAMLKTLKAAFEAAGCTVSVPSDFDADFRRTADACDAGLVIAPDEVLADYTEVLEEYCINLGSSPAATRLCADKKEATELLLHNGLYAPRIVREDEPVKCVVKPRTGCGSEGIFISDRPVEKEGYISTEFVEGEHLSVSLAAGKGWILPLTLNRQHININDGIDYDGNDVNISHPATAEIFRAAVTAGHMAGCRGLFGVDVVFGKHPWIVDINPRPTTTIVGVVNVIDANVADLMLMGHFGAMPPEIHRKGTYSFTKRDLEEFL</sequence>
<dbReference type="PROSITE" id="PS50975">
    <property type="entry name" value="ATP_GRASP"/>
    <property type="match status" value="1"/>
</dbReference>
<evidence type="ECO:0000256" key="1">
    <source>
        <dbReference type="PROSITE-ProRule" id="PRU00409"/>
    </source>
</evidence>
<dbReference type="PATRIC" id="fig|351160.9.peg.943"/>
<gene>
    <name evidence="3" type="ORF">RCIX2220</name>
</gene>
<keyword evidence="4" id="KW-1185">Reference proteome</keyword>
<protein>
    <recommendedName>
        <fullName evidence="2">ATP-grasp domain-containing protein</fullName>
    </recommendedName>
</protein>
<dbReference type="EMBL" id="AM114193">
    <property type="protein sequence ID" value="CAJ37339.1"/>
    <property type="molecule type" value="Genomic_DNA"/>
</dbReference>
<dbReference type="KEGG" id="rci:RCIX2220"/>
<dbReference type="GeneID" id="5144812"/>
<dbReference type="AlphaFoldDB" id="Q0W2Q4"/>
<dbReference type="InterPro" id="IPR040803">
    <property type="entry name" value="MfnD_preATP-grasp"/>
</dbReference>
<dbReference type="Proteomes" id="UP000000663">
    <property type="component" value="Chromosome"/>
</dbReference>
<keyword evidence="1" id="KW-0547">Nucleotide-binding</keyword>
<keyword evidence="1" id="KW-0067">ATP-binding</keyword>
<evidence type="ECO:0000313" key="4">
    <source>
        <dbReference type="Proteomes" id="UP000000663"/>
    </source>
</evidence>
<evidence type="ECO:0000313" key="3">
    <source>
        <dbReference type="EMBL" id="CAJ37339.1"/>
    </source>
</evidence>
<reference evidence="3 4" key="1">
    <citation type="journal article" date="2006" name="Science">
        <title>Genome of rice cluster I archaea -- the key methane producers in the rice rhizosphere.</title>
        <authorList>
            <person name="Erkel C."/>
            <person name="Kube M."/>
            <person name="Reinhardt R."/>
            <person name="Liesack W."/>
        </authorList>
    </citation>
    <scope>NUCLEOTIDE SEQUENCE [LARGE SCALE GENOMIC DNA]</scope>
    <source>
        <strain evidence="4">DSM 22066 / NBRC 105507 / MRE50</strain>
    </source>
</reference>
<proteinExistence type="predicted"/>
<dbReference type="Gene3D" id="2.30.36.100">
    <property type="match status" value="1"/>
</dbReference>
<dbReference type="Pfam" id="PF18301">
    <property type="entry name" value="preATP-grasp_3"/>
    <property type="match status" value="1"/>
</dbReference>
<dbReference type="SUPFAM" id="SSF56059">
    <property type="entry name" value="Glutathione synthetase ATP-binding domain-like"/>
    <property type="match status" value="1"/>
</dbReference>
<dbReference type="InterPro" id="IPR011761">
    <property type="entry name" value="ATP-grasp"/>
</dbReference>
<dbReference type="GO" id="GO:0005524">
    <property type="term" value="F:ATP binding"/>
    <property type="evidence" value="ECO:0007669"/>
    <property type="project" value="UniProtKB-UniRule"/>
</dbReference>
<dbReference type="eggNOG" id="arCOG01592">
    <property type="taxonomic scope" value="Archaea"/>
</dbReference>
<organism evidence="3 4">
    <name type="scientific">Methanocella arvoryzae (strain DSM 22066 / NBRC 105507 / MRE50)</name>
    <dbReference type="NCBI Taxonomy" id="351160"/>
    <lineage>
        <taxon>Archaea</taxon>
        <taxon>Methanobacteriati</taxon>
        <taxon>Methanobacteriota</taxon>
        <taxon>Stenosarchaea group</taxon>
        <taxon>Methanomicrobia</taxon>
        <taxon>Methanocellales</taxon>
        <taxon>Methanocellaceae</taxon>
        <taxon>Methanocella</taxon>
    </lineage>
</organism>
<dbReference type="Gene3D" id="3.40.50.11770">
    <property type="match status" value="1"/>
</dbReference>
<accession>Q0W2Q4</accession>
<dbReference type="InterPro" id="IPR003806">
    <property type="entry name" value="ATP-grasp_PylC-type"/>
</dbReference>
<dbReference type="OrthoDB" id="133985at2157"/>
<dbReference type="STRING" id="351160.RCIX2220"/>
<dbReference type="PIRSF" id="PIRSF016766">
    <property type="entry name" value="UCP016766_ATPgrasp"/>
    <property type="match status" value="1"/>
</dbReference>
<feature type="domain" description="ATP-grasp" evidence="2">
    <location>
        <begin position="77"/>
        <end position="262"/>
    </location>
</feature>
<dbReference type="Pfam" id="PF02655">
    <property type="entry name" value="ATP-grasp_3"/>
    <property type="match status" value="1"/>
</dbReference>
<name>Q0W2Q4_METAR</name>
<dbReference type="Gene3D" id="3.30.470.20">
    <property type="entry name" value="ATP-grasp fold, B domain"/>
    <property type="match status" value="1"/>
</dbReference>
<dbReference type="GO" id="GO:0046872">
    <property type="term" value="F:metal ion binding"/>
    <property type="evidence" value="ECO:0007669"/>
    <property type="project" value="InterPro"/>
</dbReference>
<dbReference type="RefSeq" id="WP_012035242.1">
    <property type="nucleotide sequence ID" value="NC_009464.1"/>
</dbReference>
<dbReference type="InterPro" id="IPR024710">
    <property type="entry name" value="MfnD"/>
</dbReference>
<evidence type="ECO:0000259" key="2">
    <source>
        <dbReference type="PROSITE" id="PS50975"/>
    </source>
</evidence>